<gene>
    <name evidence="2" type="ORF">Gorai_011737</name>
</gene>
<protein>
    <recommendedName>
        <fullName evidence="1">RNase H type-1 domain-containing protein</fullName>
    </recommendedName>
</protein>
<dbReference type="InterPro" id="IPR044730">
    <property type="entry name" value="RNase_H-like_dom_plant"/>
</dbReference>
<feature type="domain" description="RNase H type-1" evidence="1">
    <location>
        <begin position="112"/>
        <end position="164"/>
    </location>
</feature>
<evidence type="ECO:0000259" key="1">
    <source>
        <dbReference type="Pfam" id="PF13456"/>
    </source>
</evidence>
<feature type="non-terminal residue" evidence="2">
    <location>
        <position position="1"/>
    </location>
</feature>
<dbReference type="GO" id="GO:0003676">
    <property type="term" value="F:nucleic acid binding"/>
    <property type="evidence" value="ECO:0007669"/>
    <property type="project" value="InterPro"/>
</dbReference>
<proteinExistence type="predicted"/>
<dbReference type="AlphaFoldDB" id="A0A7J8Q0J3"/>
<dbReference type="Gene3D" id="3.30.420.10">
    <property type="entry name" value="Ribonuclease H-like superfamily/Ribonuclease H"/>
    <property type="match status" value="1"/>
</dbReference>
<organism evidence="2 3">
    <name type="scientific">Gossypium raimondii</name>
    <name type="common">Peruvian cotton</name>
    <name type="synonym">Gossypium klotzschianum subsp. raimondii</name>
    <dbReference type="NCBI Taxonomy" id="29730"/>
    <lineage>
        <taxon>Eukaryota</taxon>
        <taxon>Viridiplantae</taxon>
        <taxon>Streptophyta</taxon>
        <taxon>Embryophyta</taxon>
        <taxon>Tracheophyta</taxon>
        <taxon>Spermatophyta</taxon>
        <taxon>Magnoliopsida</taxon>
        <taxon>eudicotyledons</taxon>
        <taxon>Gunneridae</taxon>
        <taxon>Pentapetalae</taxon>
        <taxon>rosids</taxon>
        <taxon>malvids</taxon>
        <taxon>Malvales</taxon>
        <taxon>Malvaceae</taxon>
        <taxon>Malvoideae</taxon>
        <taxon>Gossypium</taxon>
    </lineage>
</organism>
<sequence>EIGHNSSCPVCGCKIEDTLHVLRDCKATEEVWLHVIPIDRQSHFFSGSLQDWLTSNFGYHVRLSDRGMALDTVKASFSWVHQFDFSHRDNHQSPQMSASSTPMANMWVNLFIDGAVASGDGSASAGGVLHDQNGNWILGFSHYLGRCSVFEAELQGILDGLLVMLSK</sequence>
<comment type="caution">
    <text evidence="2">The sequence shown here is derived from an EMBL/GenBank/DDBJ whole genome shotgun (WGS) entry which is preliminary data.</text>
</comment>
<dbReference type="SUPFAM" id="SSF53098">
    <property type="entry name" value="Ribonuclease H-like"/>
    <property type="match status" value="1"/>
</dbReference>
<dbReference type="InterPro" id="IPR012337">
    <property type="entry name" value="RNaseH-like_sf"/>
</dbReference>
<evidence type="ECO:0000313" key="2">
    <source>
        <dbReference type="EMBL" id="MBA0594846.1"/>
    </source>
</evidence>
<dbReference type="InterPro" id="IPR036397">
    <property type="entry name" value="RNaseH_sf"/>
</dbReference>
<dbReference type="GO" id="GO:0004523">
    <property type="term" value="F:RNA-DNA hybrid ribonuclease activity"/>
    <property type="evidence" value="ECO:0007669"/>
    <property type="project" value="InterPro"/>
</dbReference>
<dbReference type="PANTHER" id="PTHR47723:SF19">
    <property type="entry name" value="POLYNUCLEOTIDYL TRANSFERASE, RIBONUCLEASE H-LIKE SUPERFAMILY PROTEIN"/>
    <property type="match status" value="1"/>
</dbReference>
<dbReference type="PANTHER" id="PTHR47723">
    <property type="entry name" value="OS05G0353850 PROTEIN"/>
    <property type="match status" value="1"/>
</dbReference>
<dbReference type="Pfam" id="PF13456">
    <property type="entry name" value="RVT_3"/>
    <property type="match status" value="1"/>
</dbReference>
<reference evidence="2 3" key="1">
    <citation type="journal article" date="2019" name="Genome Biol. Evol.">
        <title>Insights into the evolution of the New World diploid cottons (Gossypium, subgenus Houzingenia) based on genome sequencing.</title>
        <authorList>
            <person name="Grover C.E."/>
            <person name="Arick M.A. 2nd"/>
            <person name="Thrash A."/>
            <person name="Conover J.L."/>
            <person name="Sanders W.S."/>
            <person name="Peterson D.G."/>
            <person name="Frelichowski J.E."/>
            <person name="Scheffler J.A."/>
            <person name="Scheffler B.E."/>
            <person name="Wendel J.F."/>
        </authorList>
    </citation>
    <scope>NUCLEOTIDE SEQUENCE [LARGE SCALE GENOMIC DNA]</scope>
    <source>
        <strain evidence="2">8</strain>
        <tissue evidence="2">Leaf</tissue>
    </source>
</reference>
<dbReference type="EMBL" id="JABEZZ010000009">
    <property type="protein sequence ID" value="MBA0594846.1"/>
    <property type="molecule type" value="Genomic_DNA"/>
</dbReference>
<dbReference type="InterPro" id="IPR002156">
    <property type="entry name" value="RNaseH_domain"/>
</dbReference>
<evidence type="ECO:0000313" key="3">
    <source>
        <dbReference type="Proteomes" id="UP000593578"/>
    </source>
</evidence>
<accession>A0A7J8Q0J3</accession>
<name>A0A7J8Q0J3_GOSRA</name>
<dbReference type="InterPro" id="IPR053151">
    <property type="entry name" value="RNase_H-like"/>
</dbReference>
<dbReference type="Proteomes" id="UP000593578">
    <property type="component" value="Unassembled WGS sequence"/>
</dbReference>
<dbReference type="CDD" id="cd06222">
    <property type="entry name" value="RNase_H_like"/>
    <property type="match status" value="1"/>
</dbReference>